<proteinExistence type="predicted"/>
<name>A0A2C9WEG3_MANES</name>
<gene>
    <name evidence="1" type="ORF">MANES_02G162700</name>
</gene>
<accession>A0A2C9WEG3</accession>
<sequence>MYIVNAYCCSSLKRKRCRSISPRIENSPPFGFDHPVGFKSADRGPKAGDHPFLCLNAPLFLLYKQVWCCLEMPITKNQETPYSRNSL</sequence>
<reference evidence="1" key="1">
    <citation type="submission" date="2016-02" db="EMBL/GenBank/DDBJ databases">
        <title>WGS assembly of Manihot esculenta.</title>
        <authorList>
            <person name="Bredeson J.V."/>
            <person name="Prochnik S.E."/>
            <person name="Lyons J.B."/>
            <person name="Schmutz J."/>
            <person name="Grimwood J."/>
            <person name="Vrebalov J."/>
            <person name="Bart R.S."/>
            <person name="Amuge T."/>
            <person name="Ferguson M.E."/>
            <person name="Green R."/>
            <person name="Putnam N."/>
            <person name="Stites J."/>
            <person name="Rounsley S."/>
            <person name="Rokhsar D.S."/>
        </authorList>
    </citation>
    <scope>NUCLEOTIDE SEQUENCE [LARGE SCALE GENOMIC DNA]</scope>
    <source>
        <tissue evidence="1">Leaf</tissue>
    </source>
</reference>
<protein>
    <submittedName>
        <fullName evidence="1">Uncharacterized protein</fullName>
    </submittedName>
</protein>
<dbReference type="EMBL" id="CM004388">
    <property type="protein sequence ID" value="OAY58259.1"/>
    <property type="molecule type" value="Genomic_DNA"/>
</dbReference>
<organism evidence="1">
    <name type="scientific">Manihot esculenta</name>
    <name type="common">Cassava</name>
    <name type="synonym">Jatropha manihot</name>
    <dbReference type="NCBI Taxonomy" id="3983"/>
    <lineage>
        <taxon>Eukaryota</taxon>
        <taxon>Viridiplantae</taxon>
        <taxon>Streptophyta</taxon>
        <taxon>Embryophyta</taxon>
        <taxon>Tracheophyta</taxon>
        <taxon>Spermatophyta</taxon>
        <taxon>Magnoliopsida</taxon>
        <taxon>eudicotyledons</taxon>
        <taxon>Gunneridae</taxon>
        <taxon>Pentapetalae</taxon>
        <taxon>rosids</taxon>
        <taxon>fabids</taxon>
        <taxon>Malpighiales</taxon>
        <taxon>Euphorbiaceae</taxon>
        <taxon>Crotonoideae</taxon>
        <taxon>Manihoteae</taxon>
        <taxon>Manihot</taxon>
    </lineage>
</organism>
<dbReference type="AlphaFoldDB" id="A0A2C9WEG3"/>
<evidence type="ECO:0000313" key="1">
    <source>
        <dbReference type="EMBL" id="OAY58259.1"/>
    </source>
</evidence>